<accession>A0A5R9GU62</accession>
<feature type="region of interest" description="Disordered" evidence="2">
    <location>
        <begin position="196"/>
        <end position="223"/>
    </location>
</feature>
<reference evidence="4 5" key="1">
    <citation type="journal article" date="2019" name="Appl. Environ. Microbiol.">
        <title>Environmental Evidence and Genomic Insight of Iron-oxidizing Bacteria Preference Towards More Corrosion Resistant Stainless Steel at Higher Salinities.</title>
        <authorList>
            <person name="Garrison C.E."/>
            <person name="Price K.A."/>
            <person name="Field E.K."/>
        </authorList>
    </citation>
    <scope>NUCLEOTIDE SEQUENCE [LARGE SCALE GENOMIC DNA]</scope>
    <source>
        <strain evidence="4 5">P3</strain>
    </source>
</reference>
<feature type="domain" description="M23ase beta-sheet core" evidence="3">
    <location>
        <begin position="290"/>
        <end position="382"/>
    </location>
</feature>
<dbReference type="EMBL" id="VBRY01000002">
    <property type="protein sequence ID" value="TLS68565.1"/>
    <property type="molecule type" value="Genomic_DNA"/>
</dbReference>
<dbReference type="CDD" id="cd12797">
    <property type="entry name" value="M23_peptidase"/>
    <property type="match status" value="1"/>
</dbReference>
<dbReference type="InterPro" id="IPR016047">
    <property type="entry name" value="M23ase_b-sheet_dom"/>
</dbReference>
<dbReference type="OrthoDB" id="9784703at2"/>
<gene>
    <name evidence="4" type="ORF">FEF65_02325</name>
</gene>
<keyword evidence="1" id="KW-0175">Coiled coil</keyword>
<evidence type="ECO:0000313" key="5">
    <source>
        <dbReference type="Proteomes" id="UP000306585"/>
    </source>
</evidence>
<dbReference type="InterPro" id="IPR050570">
    <property type="entry name" value="Cell_wall_metabolism_enzyme"/>
</dbReference>
<dbReference type="Proteomes" id="UP000306585">
    <property type="component" value="Unassembled WGS sequence"/>
</dbReference>
<evidence type="ECO:0000256" key="1">
    <source>
        <dbReference type="SAM" id="Coils"/>
    </source>
</evidence>
<evidence type="ECO:0000313" key="4">
    <source>
        <dbReference type="EMBL" id="TLS68565.1"/>
    </source>
</evidence>
<name>A0A5R9GU62_9PROT</name>
<dbReference type="Gene3D" id="2.70.70.10">
    <property type="entry name" value="Glucose Permease (Domain IIA)"/>
    <property type="match status" value="1"/>
</dbReference>
<dbReference type="Gene3D" id="6.10.250.3150">
    <property type="match status" value="1"/>
</dbReference>
<organism evidence="4 5">
    <name type="scientific">Mariprofundus erugo</name>
    <dbReference type="NCBI Taxonomy" id="2528639"/>
    <lineage>
        <taxon>Bacteria</taxon>
        <taxon>Pseudomonadati</taxon>
        <taxon>Pseudomonadota</taxon>
        <taxon>Candidatius Mariprofundia</taxon>
        <taxon>Mariprofundales</taxon>
        <taxon>Mariprofundaceae</taxon>
        <taxon>Mariprofundus</taxon>
    </lineage>
</organism>
<sequence length="388" mass="44111">MNMRILLRLLLALLLMPVYISPFPAEVSAETSTEEKIAKIKQERTRLAKIQKELTAELGDIGDELHELDSALIAARRENREAQANIDQADRKLNNLEAERQRLQQHINTLRQAMLDEIAAAWQRASHSSAWMGVLTGVPVSDIPHRRYLLSRVMHSQKQDRQEYLSSIEQLANLESSLRQQRQELASLQQEKQQLQQKLEKESASKRRLAHRVKEKMKSGKRMDMQLAKEEKALLRLLDGLAQEVIVADNQVTSTQQIRKRKGGLAWPLKGRIVTGYHSRPAPDMPPLDGVQLQPAANGDKVRAMAAGQVRYADWFGGYGLMAIVDYGDGILGVYAHNDVLYKQLGDWVEEGETLADSGSTGWVSKQLLYFEIRDRGRPTDPKRWCRH</sequence>
<dbReference type="GO" id="GO:0004222">
    <property type="term" value="F:metalloendopeptidase activity"/>
    <property type="evidence" value="ECO:0007669"/>
    <property type="project" value="TreeGrafter"/>
</dbReference>
<keyword evidence="5" id="KW-1185">Reference proteome</keyword>
<dbReference type="SUPFAM" id="SSF51261">
    <property type="entry name" value="Duplicated hybrid motif"/>
    <property type="match status" value="1"/>
</dbReference>
<dbReference type="PANTHER" id="PTHR21666">
    <property type="entry name" value="PEPTIDASE-RELATED"/>
    <property type="match status" value="1"/>
</dbReference>
<feature type="compositionally biased region" description="Basic residues" evidence="2">
    <location>
        <begin position="206"/>
        <end position="215"/>
    </location>
</feature>
<dbReference type="InterPro" id="IPR011055">
    <property type="entry name" value="Dup_hybrid_motif"/>
</dbReference>
<dbReference type="AlphaFoldDB" id="A0A5R9GU62"/>
<protein>
    <submittedName>
        <fullName evidence="4">NlpD-related protein family M37 unassigned peptidase (NlpD protein)</fullName>
    </submittedName>
</protein>
<dbReference type="PANTHER" id="PTHR21666:SF270">
    <property type="entry name" value="MUREIN HYDROLASE ACTIVATOR ENVC"/>
    <property type="match status" value="1"/>
</dbReference>
<dbReference type="Pfam" id="PF01551">
    <property type="entry name" value="Peptidase_M23"/>
    <property type="match status" value="1"/>
</dbReference>
<evidence type="ECO:0000259" key="3">
    <source>
        <dbReference type="Pfam" id="PF01551"/>
    </source>
</evidence>
<comment type="caution">
    <text evidence="4">The sequence shown here is derived from an EMBL/GenBank/DDBJ whole genome shotgun (WGS) entry which is preliminary data.</text>
</comment>
<feature type="coiled-coil region" evidence="1">
    <location>
        <begin position="37"/>
        <end position="116"/>
    </location>
</feature>
<proteinExistence type="predicted"/>
<evidence type="ECO:0000256" key="2">
    <source>
        <dbReference type="SAM" id="MobiDB-lite"/>
    </source>
</evidence>